<dbReference type="CDD" id="cd00882">
    <property type="entry name" value="Ras_like_GTPase"/>
    <property type="match status" value="1"/>
</dbReference>
<dbReference type="OrthoDB" id="4319884at2"/>
<dbReference type="AlphaFoldDB" id="G2GBA9"/>
<accession>G2GBA9</accession>
<protein>
    <submittedName>
        <fullName evidence="5">ATP/GTP-binding protein</fullName>
    </submittedName>
</protein>
<dbReference type="SUPFAM" id="SSF52540">
    <property type="entry name" value="P-loop containing nucleoside triphosphate hydrolases"/>
    <property type="match status" value="1"/>
</dbReference>
<dbReference type="RefSeq" id="WP_007495342.1">
    <property type="nucleotide sequence ID" value="NZ_AGBF01000035.1"/>
</dbReference>
<name>G2GBA9_9ACTN</name>
<evidence type="ECO:0000256" key="4">
    <source>
        <dbReference type="ARBA" id="ARBA00023134"/>
    </source>
</evidence>
<dbReference type="Pfam" id="PF03029">
    <property type="entry name" value="ATP_bind_1"/>
    <property type="match status" value="1"/>
</dbReference>
<dbReference type="PANTHER" id="PTHR42708">
    <property type="entry name" value="ATP/GTP-BINDING PROTEIN-RELATED"/>
    <property type="match status" value="1"/>
</dbReference>
<keyword evidence="4" id="KW-0342">GTP-binding</keyword>
<dbReference type="PATRIC" id="fig|700597.3.peg.2728"/>
<dbReference type="InterPro" id="IPR004130">
    <property type="entry name" value="Gpn"/>
</dbReference>
<reference evidence="5 6" key="1">
    <citation type="submission" date="2011-08" db="EMBL/GenBank/DDBJ databases">
        <authorList>
            <person name="Lin Y."/>
            <person name="Hao X."/>
            <person name="Johnstone L."/>
            <person name="Miller S.J."/>
            <person name="Wei G."/>
            <person name="Rensing C."/>
        </authorList>
    </citation>
    <scope>NUCLEOTIDE SEQUENCE [LARGE SCALE GENOMIC DNA]</scope>
    <source>
        <strain evidence="5 6">K42</strain>
    </source>
</reference>
<gene>
    <name evidence="5" type="ORF">SZN_13916</name>
</gene>
<dbReference type="PANTHER" id="PTHR42708:SF1">
    <property type="entry name" value="GLIDING MOTILITY PROTEIN MGLA"/>
    <property type="match status" value="1"/>
</dbReference>
<evidence type="ECO:0000256" key="3">
    <source>
        <dbReference type="ARBA" id="ARBA00022801"/>
    </source>
</evidence>
<proteinExistence type="inferred from homology"/>
<dbReference type="EMBL" id="AGBF01000035">
    <property type="protein sequence ID" value="EGX59205.1"/>
    <property type="molecule type" value="Genomic_DNA"/>
</dbReference>
<keyword evidence="6" id="KW-1185">Reference proteome</keyword>
<keyword evidence="2" id="KW-0547">Nucleotide-binding</keyword>
<sequence>MPAGRLADTLKFVVAGGFGVGKTTLIGAVSEIEPLRTEETLTQASAQTDSLHGVETKTTTTVTLDFGRITFPGLEVLLFGTPGQARFVPFWDHLISGAHGAVVLVDTRRLEDSFHAVSYFEHSDVPFVVAANVFEGALRYPEDDIARALRLPPGIPVISCDARDENSAAGVLIDLARHAHSTALTASAV</sequence>
<dbReference type="Proteomes" id="UP000004217">
    <property type="component" value="Unassembled WGS sequence"/>
</dbReference>
<evidence type="ECO:0000256" key="1">
    <source>
        <dbReference type="ARBA" id="ARBA00005290"/>
    </source>
</evidence>
<dbReference type="InterPro" id="IPR027417">
    <property type="entry name" value="P-loop_NTPase"/>
</dbReference>
<comment type="similarity">
    <text evidence="1">Belongs to the GPN-loop GTPase family.</text>
</comment>
<dbReference type="GO" id="GO:0005525">
    <property type="term" value="F:GTP binding"/>
    <property type="evidence" value="ECO:0007669"/>
    <property type="project" value="UniProtKB-KW"/>
</dbReference>
<evidence type="ECO:0000256" key="2">
    <source>
        <dbReference type="ARBA" id="ARBA00022741"/>
    </source>
</evidence>
<comment type="caution">
    <text evidence="5">The sequence shown here is derived from an EMBL/GenBank/DDBJ whole genome shotgun (WGS) entry which is preliminary data.</text>
</comment>
<evidence type="ECO:0000313" key="6">
    <source>
        <dbReference type="Proteomes" id="UP000004217"/>
    </source>
</evidence>
<dbReference type="GO" id="GO:0016787">
    <property type="term" value="F:hydrolase activity"/>
    <property type="evidence" value="ECO:0007669"/>
    <property type="project" value="UniProtKB-KW"/>
</dbReference>
<evidence type="ECO:0000313" key="5">
    <source>
        <dbReference type="EMBL" id="EGX59205.1"/>
    </source>
</evidence>
<dbReference type="Gene3D" id="3.40.50.300">
    <property type="entry name" value="P-loop containing nucleotide triphosphate hydrolases"/>
    <property type="match status" value="1"/>
</dbReference>
<dbReference type="InterPro" id="IPR052705">
    <property type="entry name" value="Gliding_Motility_GTPase"/>
</dbReference>
<organism evidence="5 6">
    <name type="scientific">Streptomyces zinciresistens K42</name>
    <dbReference type="NCBI Taxonomy" id="700597"/>
    <lineage>
        <taxon>Bacteria</taxon>
        <taxon>Bacillati</taxon>
        <taxon>Actinomycetota</taxon>
        <taxon>Actinomycetes</taxon>
        <taxon>Kitasatosporales</taxon>
        <taxon>Streptomycetaceae</taxon>
        <taxon>Streptomyces</taxon>
    </lineage>
</organism>
<keyword evidence="3" id="KW-0378">Hydrolase</keyword>